<protein>
    <submittedName>
        <fullName evidence="1">Uncharacterized protein</fullName>
    </submittedName>
</protein>
<accession>K7YIV6</accession>
<keyword evidence="2" id="KW-1185">Reference proteome</keyword>
<sequence length="56" mass="6761">MKQQVKIHHMNMLHLKTQRNRQKIIMLHCYTLNIAVISTGRLKIKLMIIKHTSLRR</sequence>
<evidence type="ECO:0000313" key="1">
    <source>
        <dbReference type="EMBL" id="AFX99550.1"/>
    </source>
</evidence>
<evidence type="ECO:0000313" key="2">
    <source>
        <dbReference type="Proteomes" id="UP000010077"/>
    </source>
</evidence>
<dbReference type="EMBL" id="CP003539">
    <property type="protein sequence ID" value="AFX99550.1"/>
    <property type="molecule type" value="Genomic_DNA"/>
</dbReference>
<proteinExistence type="predicted"/>
<organism evidence="1 2">
    <name type="scientific">Candidatus Endolissoclinum faulkneri L2</name>
    <dbReference type="NCBI Taxonomy" id="1193729"/>
    <lineage>
        <taxon>Bacteria</taxon>
        <taxon>Pseudomonadati</taxon>
        <taxon>Pseudomonadota</taxon>
        <taxon>Alphaproteobacteria</taxon>
        <taxon>Rhodospirillales</taxon>
        <taxon>Rhodospirillaceae</taxon>
        <taxon>Candidatus Endolissoclinum</taxon>
    </lineage>
</organism>
<gene>
    <name evidence="1" type="ORF">A1OE_1381</name>
</gene>
<dbReference type="HOGENOM" id="CLU_3005551_0_0_5"/>
<name>K7YIV6_9PROT</name>
<dbReference type="Proteomes" id="UP000010077">
    <property type="component" value="Chromosome"/>
</dbReference>
<dbReference type="KEGG" id="thal:A1OE_1381"/>
<dbReference type="AlphaFoldDB" id="K7YIV6"/>
<reference evidence="1 2" key="1">
    <citation type="journal article" date="2012" name="Proc. Natl. Acad. Sci. U.S.A.">
        <title>Genome streamlining and chemical defense in a coral reef symbiosis.</title>
        <authorList>
            <person name="Kwan J.C."/>
            <person name="Donia M.S."/>
            <person name="Han A.W."/>
            <person name="Hirose E."/>
            <person name="Haygood M.G."/>
            <person name="Schmidt E.W."/>
        </authorList>
    </citation>
    <scope>NUCLEOTIDE SEQUENCE [LARGE SCALE GENOMIC DNA]</scope>
    <source>
        <strain evidence="1 2">L2</strain>
    </source>
</reference>